<name>A0A5B7IBZ9_PORTR</name>
<reference evidence="2 3" key="1">
    <citation type="submission" date="2019-05" db="EMBL/GenBank/DDBJ databases">
        <title>Another draft genome of Portunus trituberculatus and its Hox gene families provides insights of decapod evolution.</title>
        <authorList>
            <person name="Jeong J.-H."/>
            <person name="Song I."/>
            <person name="Kim S."/>
            <person name="Choi T."/>
            <person name="Kim D."/>
            <person name="Ryu S."/>
            <person name="Kim W."/>
        </authorList>
    </citation>
    <scope>NUCLEOTIDE SEQUENCE [LARGE SCALE GENOMIC DNA]</scope>
    <source>
        <tissue evidence="2">Muscle</tissue>
    </source>
</reference>
<organism evidence="2 3">
    <name type="scientific">Portunus trituberculatus</name>
    <name type="common">Swimming crab</name>
    <name type="synonym">Neptunus trituberculatus</name>
    <dbReference type="NCBI Taxonomy" id="210409"/>
    <lineage>
        <taxon>Eukaryota</taxon>
        <taxon>Metazoa</taxon>
        <taxon>Ecdysozoa</taxon>
        <taxon>Arthropoda</taxon>
        <taxon>Crustacea</taxon>
        <taxon>Multicrustacea</taxon>
        <taxon>Malacostraca</taxon>
        <taxon>Eumalacostraca</taxon>
        <taxon>Eucarida</taxon>
        <taxon>Decapoda</taxon>
        <taxon>Pleocyemata</taxon>
        <taxon>Brachyura</taxon>
        <taxon>Eubrachyura</taxon>
        <taxon>Portunoidea</taxon>
        <taxon>Portunidae</taxon>
        <taxon>Portuninae</taxon>
        <taxon>Portunus</taxon>
    </lineage>
</organism>
<comment type="caution">
    <text evidence="2">The sequence shown here is derived from an EMBL/GenBank/DDBJ whole genome shotgun (WGS) entry which is preliminary data.</text>
</comment>
<keyword evidence="3" id="KW-1185">Reference proteome</keyword>
<accession>A0A5B7IBZ9</accession>
<sequence length="75" mass="8326">MRKLHGDSSARCLDIRLWEVDCCTGRRYGAIMMVSLLSNYGQEVCEESKDVHAGPHAAMSDWPSHLSPHTLPGNT</sequence>
<evidence type="ECO:0000256" key="1">
    <source>
        <dbReference type="SAM" id="MobiDB-lite"/>
    </source>
</evidence>
<evidence type="ECO:0000313" key="2">
    <source>
        <dbReference type="EMBL" id="MPC79735.1"/>
    </source>
</evidence>
<gene>
    <name evidence="2" type="ORF">E2C01_074279</name>
</gene>
<dbReference type="Proteomes" id="UP000324222">
    <property type="component" value="Unassembled WGS sequence"/>
</dbReference>
<feature type="region of interest" description="Disordered" evidence="1">
    <location>
        <begin position="54"/>
        <end position="75"/>
    </location>
</feature>
<dbReference type="AlphaFoldDB" id="A0A5B7IBZ9"/>
<evidence type="ECO:0000313" key="3">
    <source>
        <dbReference type="Proteomes" id="UP000324222"/>
    </source>
</evidence>
<dbReference type="EMBL" id="VSRR010051956">
    <property type="protein sequence ID" value="MPC79735.1"/>
    <property type="molecule type" value="Genomic_DNA"/>
</dbReference>
<protein>
    <submittedName>
        <fullName evidence="2">Uncharacterized protein</fullName>
    </submittedName>
</protein>
<proteinExistence type="predicted"/>